<feature type="domain" description="Amidohydrolase 3" evidence="2">
    <location>
        <begin position="90"/>
        <end position="573"/>
    </location>
</feature>
<dbReference type="InterPro" id="IPR033932">
    <property type="entry name" value="YtcJ-like"/>
</dbReference>
<protein>
    <submittedName>
        <fullName evidence="3">Amidohydrolase</fullName>
    </submittedName>
</protein>
<dbReference type="SUPFAM" id="SSF51556">
    <property type="entry name" value="Metallo-dependent hydrolases"/>
    <property type="match status" value="1"/>
</dbReference>
<dbReference type="RefSeq" id="WP_273642300.1">
    <property type="nucleotide sequence ID" value="NZ_JAQQXP010000003.1"/>
</dbReference>
<evidence type="ECO:0000313" key="3">
    <source>
        <dbReference type="EMBL" id="MDC8832474.1"/>
    </source>
</evidence>
<keyword evidence="4" id="KW-1185">Reference proteome</keyword>
<proteinExistence type="predicted"/>
<dbReference type="PANTHER" id="PTHR22642:SF2">
    <property type="entry name" value="PROTEIN LONG AFTER FAR-RED 3"/>
    <property type="match status" value="1"/>
</dbReference>
<feature type="chain" id="PRO_5045958010" evidence="1">
    <location>
        <begin position="23"/>
        <end position="580"/>
    </location>
</feature>
<gene>
    <name evidence="3" type="ORF">OIK42_17085</name>
</gene>
<dbReference type="InterPro" id="IPR032466">
    <property type="entry name" value="Metal_Hydrolase"/>
</dbReference>
<dbReference type="Gene3D" id="3.10.310.70">
    <property type="match status" value="1"/>
</dbReference>
<dbReference type="InterPro" id="IPR011059">
    <property type="entry name" value="Metal-dep_hydrolase_composite"/>
</dbReference>
<keyword evidence="1" id="KW-0732">Signal</keyword>
<comment type="caution">
    <text evidence="3">The sequence shown here is derived from an EMBL/GenBank/DDBJ whole genome shotgun (WGS) entry which is preliminary data.</text>
</comment>
<dbReference type="CDD" id="cd01300">
    <property type="entry name" value="YtcJ_like"/>
    <property type="match status" value="1"/>
</dbReference>
<reference evidence="3 4" key="1">
    <citation type="submission" date="2022-10" db="EMBL/GenBank/DDBJ databases">
        <title>Alteromonas sp. chi3 Genome sequencing.</title>
        <authorList>
            <person name="Park S."/>
        </authorList>
    </citation>
    <scope>NUCLEOTIDE SEQUENCE [LARGE SCALE GENOMIC DNA]</scope>
    <source>
        <strain evidence="4">chi3</strain>
    </source>
</reference>
<accession>A0ABT5L5Z1</accession>
<evidence type="ECO:0000313" key="4">
    <source>
        <dbReference type="Proteomes" id="UP001218788"/>
    </source>
</evidence>
<dbReference type="PANTHER" id="PTHR22642">
    <property type="entry name" value="IMIDAZOLONEPROPIONASE"/>
    <property type="match status" value="1"/>
</dbReference>
<evidence type="ECO:0000259" key="2">
    <source>
        <dbReference type="Pfam" id="PF07969"/>
    </source>
</evidence>
<dbReference type="InterPro" id="IPR013108">
    <property type="entry name" value="Amidohydro_3"/>
</dbReference>
<dbReference type="Proteomes" id="UP001218788">
    <property type="component" value="Unassembled WGS sequence"/>
</dbReference>
<feature type="signal peptide" evidence="1">
    <location>
        <begin position="1"/>
        <end position="22"/>
    </location>
</feature>
<evidence type="ECO:0000256" key="1">
    <source>
        <dbReference type="SAM" id="SignalP"/>
    </source>
</evidence>
<name>A0ABT5L5Z1_9ALTE</name>
<dbReference type="EMBL" id="JAQQXP010000003">
    <property type="protein sequence ID" value="MDC8832474.1"/>
    <property type="molecule type" value="Genomic_DNA"/>
</dbReference>
<dbReference type="Gene3D" id="3.20.20.140">
    <property type="entry name" value="Metal-dependent hydrolases"/>
    <property type="match status" value="1"/>
</dbReference>
<dbReference type="SUPFAM" id="SSF51338">
    <property type="entry name" value="Composite domain of metallo-dependent hydrolases"/>
    <property type="match status" value="1"/>
</dbReference>
<organism evidence="3 4">
    <name type="scientific">Alteromonas gilva</name>
    <dbReference type="NCBI Taxonomy" id="2987522"/>
    <lineage>
        <taxon>Bacteria</taxon>
        <taxon>Pseudomonadati</taxon>
        <taxon>Pseudomonadota</taxon>
        <taxon>Gammaproteobacteria</taxon>
        <taxon>Alteromonadales</taxon>
        <taxon>Alteromonadaceae</taxon>
        <taxon>Alteromonas/Salinimonas group</taxon>
        <taxon>Alteromonas</taxon>
    </lineage>
</organism>
<sequence>MRLQHYLISVCVLLMTGTNALGGDSKTSAKPPGDLSAERCLAADLVLHNTTIYTANDQQWTAQAVASLGGKIVFVGSEQDAKAYMCGSAEIIDLAGKTVYAGLTDSHQHLEGVGRRTKTLSLFGIPTLKATVNKIASWSATVPDGEWVLGRGWIEREWTDEKRFLTRHDVDAFTQTKPLFMPRADGVSALVNSKALELAGITKETPDPEGGKFERDPDGTPNGYVLANAMNVFRAIIPQDTDEYLKDNLLRGLHANAAMGWTQTQDAGMSYRLVDLMKEIHREGKMSHRVYASVPVLEAQERFRRGREQTSDSMFEVRGIKVFIDGTLGSRGAALIENYADAPHNGFMNRITQQALMPVLYDALRHGVQIQTHVIGDRAVRSLLDWYEDAYNAVPTAKWASKDLRWRMEHAQVITPEDQQRFVDLAVLPSMQPSHGIGDLNFAGDRLGPERLVYAYPWQSLVDKGLMILAGSDAPVEIGDPRIEFYAAVARKRLDGTSGAGWHPEQAVSRKTALKMMTIWPAYGAFQESLRGSVEVGKYADFSIFDKDWLSVPEQDILTSQAIMTIVGGKITYRKPAVSD</sequence>
<dbReference type="Gene3D" id="2.30.40.10">
    <property type="entry name" value="Urease, subunit C, domain 1"/>
    <property type="match status" value="1"/>
</dbReference>
<dbReference type="Pfam" id="PF07969">
    <property type="entry name" value="Amidohydro_3"/>
    <property type="match status" value="1"/>
</dbReference>